<evidence type="ECO:0000313" key="2">
    <source>
        <dbReference type="EMBL" id="GAA0952168.1"/>
    </source>
</evidence>
<sequence length="180" mass="19502">MRPASACALVCALFLPLAACTARAEGGEFAPAGAAMPAAAPPSPRPSPPPPRVVLDSYRGFHRVLETALGDNDASLLPEVAAEPLASRLVAMVEDQRDRGVVRRTHLALNPRVAWIEHRTALVLDCVRSPGFASFDAVTGRRVGPRPVSEQVLVETRLRLEDAWLGRTWKVWRVGEVRPC</sequence>
<evidence type="ECO:0000256" key="1">
    <source>
        <dbReference type="SAM" id="SignalP"/>
    </source>
</evidence>
<organism evidence="2 3">
    <name type="scientific">Actinocorallia libanotica</name>
    <dbReference type="NCBI Taxonomy" id="46162"/>
    <lineage>
        <taxon>Bacteria</taxon>
        <taxon>Bacillati</taxon>
        <taxon>Actinomycetota</taxon>
        <taxon>Actinomycetes</taxon>
        <taxon>Streptosporangiales</taxon>
        <taxon>Thermomonosporaceae</taxon>
        <taxon>Actinocorallia</taxon>
    </lineage>
</organism>
<keyword evidence="1" id="KW-0732">Signal</keyword>
<feature type="chain" id="PRO_5045750969" description="Mce-associated membrane protein" evidence="1">
    <location>
        <begin position="25"/>
        <end position="180"/>
    </location>
</feature>
<proteinExistence type="predicted"/>
<accession>A0ABN1R5G5</accession>
<reference evidence="2 3" key="1">
    <citation type="journal article" date="2019" name="Int. J. Syst. Evol. Microbiol.">
        <title>The Global Catalogue of Microorganisms (GCM) 10K type strain sequencing project: providing services to taxonomists for standard genome sequencing and annotation.</title>
        <authorList>
            <consortium name="The Broad Institute Genomics Platform"/>
            <consortium name="The Broad Institute Genome Sequencing Center for Infectious Disease"/>
            <person name="Wu L."/>
            <person name="Ma J."/>
        </authorList>
    </citation>
    <scope>NUCLEOTIDE SEQUENCE [LARGE SCALE GENOMIC DNA]</scope>
    <source>
        <strain evidence="2 3">JCM 10696</strain>
    </source>
</reference>
<evidence type="ECO:0008006" key="4">
    <source>
        <dbReference type="Google" id="ProtNLM"/>
    </source>
</evidence>
<dbReference type="RefSeq" id="WP_344241601.1">
    <property type="nucleotide sequence ID" value="NZ_BAAAHH010000011.1"/>
</dbReference>
<gene>
    <name evidence="2" type="ORF">GCM10009550_32670</name>
</gene>
<name>A0ABN1R5G5_9ACTN</name>
<feature type="signal peptide" evidence="1">
    <location>
        <begin position="1"/>
        <end position="24"/>
    </location>
</feature>
<keyword evidence="3" id="KW-1185">Reference proteome</keyword>
<comment type="caution">
    <text evidence="2">The sequence shown here is derived from an EMBL/GenBank/DDBJ whole genome shotgun (WGS) entry which is preliminary data.</text>
</comment>
<protein>
    <recommendedName>
        <fullName evidence="4">Mce-associated membrane protein</fullName>
    </recommendedName>
</protein>
<dbReference type="Proteomes" id="UP001500665">
    <property type="component" value="Unassembled WGS sequence"/>
</dbReference>
<evidence type="ECO:0000313" key="3">
    <source>
        <dbReference type="Proteomes" id="UP001500665"/>
    </source>
</evidence>
<dbReference type="EMBL" id="BAAAHH010000011">
    <property type="protein sequence ID" value="GAA0952168.1"/>
    <property type="molecule type" value="Genomic_DNA"/>
</dbReference>